<evidence type="ECO:0000313" key="1">
    <source>
        <dbReference type="EnsemblPlants" id="OB01G24480.1"/>
    </source>
</evidence>
<reference evidence="1" key="2">
    <citation type="submission" date="2013-04" db="UniProtKB">
        <authorList>
            <consortium name="EnsemblPlants"/>
        </authorList>
    </citation>
    <scope>IDENTIFICATION</scope>
</reference>
<dbReference type="Gramene" id="OB01G24480.1">
    <property type="protein sequence ID" value="OB01G24480.1"/>
    <property type="gene ID" value="OB01G24480"/>
</dbReference>
<reference evidence="1" key="1">
    <citation type="journal article" date="2013" name="Nat. Commun.">
        <title>Whole-genome sequencing of Oryza brachyantha reveals mechanisms underlying Oryza genome evolution.</title>
        <authorList>
            <person name="Chen J."/>
            <person name="Huang Q."/>
            <person name="Gao D."/>
            <person name="Wang J."/>
            <person name="Lang Y."/>
            <person name="Liu T."/>
            <person name="Li B."/>
            <person name="Bai Z."/>
            <person name="Luis Goicoechea J."/>
            <person name="Liang C."/>
            <person name="Chen C."/>
            <person name="Zhang W."/>
            <person name="Sun S."/>
            <person name="Liao Y."/>
            <person name="Zhang X."/>
            <person name="Yang L."/>
            <person name="Song C."/>
            <person name="Wang M."/>
            <person name="Shi J."/>
            <person name="Liu G."/>
            <person name="Liu J."/>
            <person name="Zhou H."/>
            <person name="Zhou W."/>
            <person name="Yu Q."/>
            <person name="An N."/>
            <person name="Chen Y."/>
            <person name="Cai Q."/>
            <person name="Wang B."/>
            <person name="Liu B."/>
            <person name="Min J."/>
            <person name="Huang Y."/>
            <person name="Wu H."/>
            <person name="Li Z."/>
            <person name="Zhang Y."/>
            <person name="Yin Y."/>
            <person name="Song W."/>
            <person name="Jiang J."/>
            <person name="Jackson S.A."/>
            <person name="Wing R.A."/>
            <person name="Wang J."/>
            <person name="Chen M."/>
        </authorList>
    </citation>
    <scope>NUCLEOTIDE SEQUENCE [LARGE SCALE GENOMIC DNA]</scope>
    <source>
        <strain evidence="1">cv. IRGC 101232</strain>
    </source>
</reference>
<dbReference type="AlphaFoldDB" id="J3KZP2"/>
<organism evidence="1">
    <name type="scientific">Oryza brachyantha</name>
    <name type="common">malo sina</name>
    <dbReference type="NCBI Taxonomy" id="4533"/>
    <lineage>
        <taxon>Eukaryota</taxon>
        <taxon>Viridiplantae</taxon>
        <taxon>Streptophyta</taxon>
        <taxon>Embryophyta</taxon>
        <taxon>Tracheophyta</taxon>
        <taxon>Spermatophyta</taxon>
        <taxon>Magnoliopsida</taxon>
        <taxon>Liliopsida</taxon>
        <taxon>Poales</taxon>
        <taxon>Poaceae</taxon>
        <taxon>BOP clade</taxon>
        <taxon>Oryzoideae</taxon>
        <taxon>Oryzeae</taxon>
        <taxon>Oryzinae</taxon>
        <taxon>Oryza</taxon>
    </lineage>
</organism>
<proteinExistence type="predicted"/>
<keyword evidence="2" id="KW-1185">Reference proteome</keyword>
<dbReference type="EnsemblPlants" id="OB01G24480.1">
    <property type="protein sequence ID" value="OB01G24480.1"/>
    <property type="gene ID" value="OB01G24480"/>
</dbReference>
<name>J3KZP2_ORYBR</name>
<protein>
    <submittedName>
        <fullName evidence="1">Uncharacterized protein</fullName>
    </submittedName>
</protein>
<evidence type="ECO:0000313" key="2">
    <source>
        <dbReference type="Proteomes" id="UP000006038"/>
    </source>
</evidence>
<sequence>VEWRGGEAARALRRQHVLGEVDVALVAPVVAPRVLGDPVLVAADVLAVADHGDGVVHPPGVAGAPEHAALVELELRRAHVDVHSHRLPRPPLPLVVGRHGAEPGHGRRVAGQQLAHVAAAAHAGVGVRLLRRDAAAGGHQAERRVGVAAAAAEAPGVAVHHHLLRHRHQLAGLDLVEALDGRRRRERPARRCH</sequence>
<dbReference type="Proteomes" id="UP000006038">
    <property type="component" value="Chromosome 1"/>
</dbReference>
<dbReference type="HOGENOM" id="CLU_1412184_0_0_1"/>
<accession>J3KZP2</accession>